<protein>
    <recommendedName>
        <fullName evidence="2">Lipoprotein</fullName>
    </recommendedName>
</protein>
<dbReference type="PROSITE" id="PS51257">
    <property type="entry name" value="PROKAR_LIPOPROTEIN"/>
    <property type="match status" value="1"/>
</dbReference>
<evidence type="ECO:0008006" key="2">
    <source>
        <dbReference type="Google" id="ProtNLM"/>
    </source>
</evidence>
<proteinExistence type="predicted"/>
<dbReference type="EMBL" id="UINC01003087">
    <property type="protein sequence ID" value="SVA03248.1"/>
    <property type="molecule type" value="Genomic_DNA"/>
</dbReference>
<accession>A0A381SIX2</accession>
<reference evidence="1" key="1">
    <citation type="submission" date="2018-05" db="EMBL/GenBank/DDBJ databases">
        <authorList>
            <person name="Lanie J.A."/>
            <person name="Ng W.-L."/>
            <person name="Kazmierczak K.M."/>
            <person name="Andrzejewski T.M."/>
            <person name="Davidsen T.M."/>
            <person name="Wayne K.J."/>
            <person name="Tettelin H."/>
            <person name="Glass J.I."/>
            <person name="Rusch D."/>
            <person name="Podicherti R."/>
            <person name="Tsui H.-C.T."/>
            <person name="Winkler M.E."/>
        </authorList>
    </citation>
    <scope>NUCLEOTIDE SEQUENCE</scope>
</reference>
<sequence>MKNFFFIYAIAIFLTIVSCKTVSKKVDAASEEEKKKLSRFLNKSTDELKIEFGKPDFIEVANSKNKIFVYYDSKFKIKCERRFEIENSKVVGFSSKNCW</sequence>
<gene>
    <name evidence="1" type="ORF">METZ01_LOCUS56102</name>
</gene>
<name>A0A381SIX2_9ZZZZ</name>
<organism evidence="1">
    <name type="scientific">marine metagenome</name>
    <dbReference type="NCBI Taxonomy" id="408172"/>
    <lineage>
        <taxon>unclassified sequences</taxon>
        <taxon>metagenomes</taxon>
        <taxon>ecological metagenomes</taxon>
    </lineage>
</organism>
<dbReference type="AlphaFoldDB" id="A0A381SIX2"/>
<evidence type="ECO:0000313" key="1">
    <source>
        <dbReference type="EMBL" id="SVA03248.1"/>
    </source>
</evidence>